<keyword evidence="3" id="KW-1185">Reference proteome</keyword>
<accession>A0A2B7XVX5</accession>
<feature type="region of interest" description="Disordered" evidence="1">
    <location>
        <begin position="15"/>
        <end position="35"/>
    </location>
</feature>
<dbReference type="PANTHER" id="PTHR36091">
    <property type="entry name" value="ALTERED INHERITANCE OF MITOCHONDRIA PROTEIN 9, MITOCHONDRIAL"/>
    <property type="match status" value="1"/>
</dbReference>
<dbReference type="PANTHER" id="PTHR36091:SF2">
    <property type="entry name" value="AMINOGLYCOSIDE PHOSPHOTRANSFERASE DOMAIN-CONTAINING PROTEIN"/>
    <property type="match status" value="1"/>
</dbReference>
<gene>
    <name evidence="2" type="ORF">AJ79_02091</name>
</gene>
<dbReference type="Proteomes" id="UP000223968">
    <property type="component" value="Unassembled WGS sequence"/>
</dbReference>
<dbReference type="OrthoDB" id="10003767at2759"/>
<dbReference type="EMBL" id="PDNB01000021">
    <property type="protein sequence ID" value="PGH15924.1"/>
    <property type="molecule type" value="Genomic_DNA"/>
</dbReference>
<name>A0A2B7XVX5_9EURO</name>
<evidence type="ECO:0000313" key="3">
    <source>
        <dbReference type="Proteomes" id="UP000223968"/>
    </source>
</evidence>
<sequence length="203" mass="23472">MQRYPHFYLLATGHPPMLHSPDHPPPQTLEKPTLPDDYELLGSEEKSQADELHRRRVLFYLYMVFNGGLNGRHLAGMRDSRVLLTQHLVERAEKQWSGDTLSLKGALIRISENWDHFSTSLPDPVACPISFSKSEVDTHYEKEPTWFQMNGIGDDGWVRAEDYEDAVKKNVELKQILLDGSDMPEEVRCVQEQWPFQDHDEAN</sequence>
<organism evidence="2 3">
    <name type="scientific">Helicocarpus griseus UAMH5409</name>
    <dbReference type="NCBI Taxonomy" id="1447875"/>
    <lineage>
        <taxon>Eukaryota</taxon>
        <taxon>Fungi</taxon>
        <taxon>Dikarya</taxon>
        <taxon>Ascomycota</taxon>
        <taxon>Pezizomycotina</taxon>
        <taxon>Eurotiomycetes</taxon>
        <taxon>Eurotiomycetidae</taxon>
        <taxon>Onygenales</taxon>
        <taxon>Ajellomycetaceae</taxon>
        <taxon>Helicocarpus</taxon>
    </lineage>
</organism>
<dbReference type="GO" id="GO:0005739">
    <property type="term" value="C:mitochondrion"/>
    <property type="evidence" value="ECO:0007669"/>
    <property type="project" value="TreeGrafter"/>
</dbReference>
<protein>
    <submittedName>
        <fullName evidence="2">Uncharacterized protein</fullName>
    </submittedName>
</protein>
<dbReference type="InterPro" id="IPR051035">
    <property type="entry name" value="Mito_inheritance_9"/>
</dbReference>
<comment type="caution">
    <text evidence="2">The sequence shown here is derived from an EMBL/GenBank/DDBJ whole genome shotgun (WGS) entry which is preliminary data.</text>
</comment>
<proteinExistence type="predicted"/>
<evidence type="ECO:0000313" key="2">
    <source>
        <dbReference type="EMBL" id="PGH15924.1"/>
    </source>
</evidence>
<dbReference type="STRING" id="1447875.A0A2B7XVX5"/>
<evidence type="ECO:0000256" key="1">
    <source>
        <dbReference type="SAM" id="MobiDB-lite"/>
    </source>
</evidence>
<dbReference type="AlphaFoldDB" id="A0A2B7XVX5"/>
<reference evidence="2 3" key="1">
    <citation type="submission" date="2017-10" db="EMBL/GenBank/DDBJ databases">
        <title>Comparative genomics in systemic dimorphic fungi from Ajellomycetaceae.</title>
        <authorList>
            <person name="Munoz J.F."/>
            <person name="Mcewen J.G."/>
            <person name="Clay O.K."/>
            <person name="Cuomo C.A."/>
        </authorList>
    </citation>
    <scope>NUCLEOTIDE SEQUENCE [LARGE SCALE GENOMIC DNA]</scope>
    <source>
        <strain evidence="2 3">UAMH5409</strain>
    </source>
</reference>